<dbReference type="InterPro" id="IPR001757">
    <property type="entry name" value="P_typ_ATPase"/>
</dbReference>
<keyword evidence="2" id="KW-0472">Membrane</keyword>
<dbReference type="GO" id="GO:0043682">
    <property type="term" value="F:P-type divalent copper transporter activity"/>
    <property type="evidence" value="ECO:0007669"/>
    <property type="project" value="TreeGrafter"/>
</dbReference>
<dbReference type="Pfam" id="PF00702">
    <property type="entry name" value="Hydrolase"/>
    <property type="match status" value="1"/>
</dbReference>
<dbReference type="EMBL" id="AJYA01000070">
    <property type="protein sequence ID" value="EIM72995.1"/>
    <property type="molecule type" value="Genomic_DNA"/>
</dbReference>
<dbReference type="RefSeq" id="WP_009057362.1">
    <property type="nucleotide sequence ID" value="NZ_AJYA01000070.1"/>
</dbReference>
<dbReference type="PROSITE" id="PS01229">
    <property type="entry name" value="COF_2"/>
    <property type="match status" value="1"/>
</dbReference>
<keyword evidence="4" id="KW-1185">Reference proteome</keyword>
<keyword evidence="2" id="KW-0812">Transmembrane</keyword>
<dbReference type="AlphaFoldDB" id="I5BTU3"/>
<evidence type="ECO:0000256" key="1">
    <source>
        <dbReference type="ARBA" id="ARBA00022967"/>
    </source>
</evidence>
<sequence length="197" mass="21279">MVFAACEQQPLALLILHDPLKAGAAEALERLSRKGYRLHLLTGDQEKTAQAIARQLGIQEVAAERLPEEKGAYIRTLQQEGAQVAMIGDGINDSEALSHADLSIAMGTGTDIAMEVAEVTFMRQDLGLIEKTLALTNKSVRIIRQNLFWAFIYNSLGIPIAAGILYPAFGFLLNPMLAGAAMALSSVSVVMNSLRLK</sequence>
<dbReference type="InterPro" id="IPR023214">
    <property type="entry name" value="HAD_sf"/>
</dbReference>
<proteinExistence type="predicted"/>
<keyword evidence="1" id="KW-1278">Translocase</keyword>
<dbReference type="STRING" id="1189621.A3SI_18894"/>
<name>I5BTU3_9BACT</name>
<dbReference type="GO" id="GO:0016887">
    <property type="term" value="F:ATP hydrolysis activity"/>
    <property type="evidence" value="ECO:0007669"/>
    <property type="project" value="InterPro"/>
</dbReference>
<protein>
    <submittedName>
        <fullName evidence="3">Copper-translocating P-type ATPase</fullName>
    </submittedName>
</protein>
<dbReference type="NCBIfam" id="TIGR01494">
    <property type="entry name" value="ATPase_P-type"/>
    <property type="match status" value="1"/>
</dbReference>
<evidence type="ECO:0000256" key="2">
    <source>
        <dbReference type="SAM" id="Phobius"/>
    </source>
</evidence>
<dbReference type="Gene3D" id="3.40.50.1000">
    <property type="entry name" value="HAD superfamily/HAD-like"/>
    <property type="match status" value="1"/>
</dbReference>
<accession>I5BTU3</accession>
<dbReference type="GO" id="GO:0016020">
    <property type="term" value="C:membrane"/>
    <property type="evidence" value="ECO:0007669"/>
    <property type="project" value="InterPro"/>
</dbReference>
<feature type="transmembrane region" description="Helical" evidence="2">
    <location>
        <begin position="147"/>
        <end position="169"/>
    </location>
</feature>
<dbReference type="GO" id="GO:0005524">
    <property type="term" value="F:ATP binding"/>
    <property type="evidence" value="ECO:0007669"/>
    <property type="project" value="InterPro"/>
</dbReference>
<keyword evidence="2" id="KW-1133">Transmembrane helix</keyword>
<dbReference type="Proteomes" id="UP000005551">
    <property type="component" value="Unassembled WGS sequence"/>
</dbReference>
<evidence type="ECO:0000313" key="3">
    <source>
        <dbReference type="EMBL" id="EIM72995.1"/>
    </source>
</evidence>
<evidence type="ECO:0000313" key="4">
    <source>
        <dbReference type="Proteomes" id="UP000005551"/>
    </source>
</evidence>
<dbReference type="InterPro" id="IPR036412">
    <property type="entry name" value="HAD-like_sf"/>
</dbReference>
<dbReference type="PANTHER" id="PTHR43520:SF8">
    <property type="entry name" value="P-TYPE CU(+) TRANSPORTER"/>
    <property type="match status" value="1"/>
</dbReference>
<dbReference type="PRINTS" id="PR00119">
    <property type="entry name" value="CATATPASE"/>
</dbReference>
<feature type="transmembrane region" description="Helical" evidence="2">
    <location>
        <begin position="175"/>
        <end position="194"/>
    </location>
</feature>
<dbReference type="PATRIC" id="fig|1189621.3.peg.3920"/>
<dbReference type="SUPFAM" id="SSF56784">
    <property type="entry name" value="HAD-like"/>
    <property type="match status" value="1"/>
</dbReference>
<dbReference type="PANTHER" id="PTHR43520">
    <property type="entry name" value="ATP7, ISOFORM B"/>
    <property type="match status" value="1"/>
</dbReference>
<dbReference type="GO" id="GO:0055070">
    <property type="term" value="P:copper ion homeostasis"/>
    <property type="evidence" value="ECO:0007669"/>
    <property type="project" value="TreeGrafter"/>
</dbReference>
<gene>
    <name evidence="3" type="ORF">A3SI_18894</name>
</gene>
<organism evidence="3 4">
    <name type="scientific">Nitritalea halalkaliphila LW7</name>
    <dbReference type="NCBI Taxonomy" id="1189621"/>
    <lineage>
        <taxon>Bacteria</taxon>
        <taxon>Pseudomonadati</taxon>
        <taxon>Bacteroidota</taxon>
        <taxon>Cytophagia</taxon>
        <taxon>Cytophagales</taxon>
        <taxon>Cyclobacteriaceae</taxon>
        <taxon>Nitritalea</taxon>
    </lineage>
</organism>
<reference evidence="3 4" key="1">
    <citation type="submission" date="2012-05" db="EMBL/GenBank/DDBJ databases">
        <title>Genome sequence of Nitritalea halalkaliphila LW7.</title>
        <authorList>
            <person name="Jangir P.K."/>
            <person name="Singh A."/>
            <person name="Shivaji S."/>
            <person name="Sharma R."/>
        </authorList>
    </citation>
    <scope>NUCLEOTIDE SEQUENCE [LARGE SCALE GENOMIC DNA]</scope>
    <source>
        <strain evidence="3 4">LW7</strain>
    </source>
</reference>
<comment type="caution">
    <text evidence="3">The sequence shown here is derived from an EMBL/GenBank/DDBJ whole genome shotgun (WGS) entry which is preliminary data.</text>
</comment>
<dbReference type="GO" id="GO:0005507">
    <property type="term" value="F:copper ion binding"/>
    <property type="evidence" value="ECO:0007669"/>
    <property type="project" value="TreeGrafter"/>
</dbReference>